<evidence type="ECO:0000313" key="1">
    <source>
        <dbReference type="EMBL" id="EGV94453.1"/>
    </source>
</evidence>
<proteinExistence type="predicted"/>
<evidence type="ECO:0000313" key="2">
    <source>
        <dbReference type="Proteomes" id="UP000001075"/>
    </source>
</evidence>
<protein>
    <submittedName>
        <fullName evidence="1">Uncharacterized protein</fullName>
    </submittedName>
</protein>
<dbReference type="EMBL" id="JH000007">
    <property type="protein sequence ID" value="EGV94453.1"/>
    <property type="molecule type" value="Genomic_DNA"/>
</dbReference>
<reference evidence="2" key="1">
    <citation type="journal article" date="2011" name="Nat. Biotechnol.">
        <title>The genomic sequence of the Chinese hamster ovary (CHO)-K1 cell line.</title>
        <authorList>
            <person name="Xu X."/>
            <person name="Nagarajan H."/>
            <person name="Lewis N.E."/>
            <person name="Pan S."/>
            <person name="Cai Z."/>
            <person name="Liu X."/>
            <person name="Chen W."/>
            <person name="Xie M."/>
            <person name="Wang W."/>
            <person name="Hammond S."/>
            <person name="Andersen M.R."/>
            <person name="Neff N."/>
            <person name="Passarelli B."/>
            <person name="Koh W."/>
            <person name="Fan H.C."/>
            <person name="Wang J."/>
            <person name="Gui Y."/>
            <person name="Lee K.H."/>
            <person name="Betenbaugh M.J."/>
            <person name="Quake S.R."/>
            <person name="Famili I."/>
            <person name="Palsson B.O."/>
            <person name="Wang J."/>
        </authorList>
    </citation>
    <scope>NUCLEOTIDE SEQUENCE [LARGE SCALE GENOMIC DNA]</scope>
    <source>
        <strain evidence="2">CHO K1 cell line</strain>
    </source>
</reference>
<accession>G3GS98</accession>
<dbReference type="Proteomes" id="UP000001075">
    <property type="component" value="Unassembled WGS sequence"/>
</dbReference>
<organism evidence="1 2">
    <name type="scientific">Cricetulus griseus</name>
    <name type="common">Chinese hamster</name>
    <name type="synonym">Cricetulus barabensis griseus</name>
    <dbReference type="NCBI Taxonomy" id="10029"/>
    <lineage>
        <taxon>Eukaryota</taxon>
        <taxon>Metazoa</taxon>
        <taxon>Chordata</taxon>
        <taxon>Craniata</taxon>
        <taxon>Vertebrata</taxon>
        <taxon>Euteleostomi</taxon>
        <taxon>Mammalia</taxon>
        <taxon>Eutheria</taxon>
        <taxon>Euarchontoglires</taxon>
        <taxon>Glires</taxon>
        <taxon>Rodentia</taxon>
        <taxon>Myomorpha</taxon>
        <taxon>Muroidea</taxon>
        <taxon>Cricetidae</taxon>
        <taxon>Cricetinae</taxon>
        <taxon>Cricetulus</taxon>
    </lineage>
</organism>
<sequence length="84" mass="9829">MERAITNLCLKQFLEEQTCKCSPIHREGYEWSGNRHSRLLSIMLEIIDSYYLGILVKKRTVAERLPNVTCEEWNEVGNKIFSPV</sequence>
<name>G3GS98_CRIGR</name>
<gene>
    <name evidence="1" type="ORF">I79_000415</name>
</gene>
<dbReference type="InParanoid" id="G3GS98"/>
<dbReference type="AlphaFoldDB" id="G3GS98"/>